<feature type="transmembrane region" description="Helical" evidence="1">
    <location>
        <begin position="42"/>
        <end position="63"/>
    </location>
</feature>
<dbReference type="RefSeq" id="WP_067332533.1">
    <property type="nucleotide sequence ID" value="NZ_LNKT01000071.1"/>
</dbReference>
<evidence type="ECO:0000313" key="3">
    <source>
        <dbReference type="Proteomes" id="UP000075359"/>
    </source>
</evidence>
<accession>A0A151CDS7</accession>
<keyword evidence="3" id="KW-1185">Reference proteome</keyword>
<protein>
    <submittedName>
        <fullName evidence="2">Uncharacterized protein</fullName>
    </submittedName>
</protein>
<proteinExistence type="predicted"/>
<sequence>MKKELKIFAGIFLVLAVGMHYKEWLDHPLDHLRTLFTLEWFGLHPLVITLAVYLLFVMVRGIVRFFGK</sequence>
<name>A0A151CDS7_9BACT</name>
<dbReference type="STRING" id="1630136.AS592_01205"/>
<dbReference type="OrthoDB" id="5348880at2"/>
<reference evidence="2 3" key="1">
    <citation type="submission" date="2015-11" db="EMBL/GenBank/DDBJ databases">
        <title>Draft genome of Sulfurovum riftiae 1812E, a member of the Epsilonproteobacteria isolated from the tube of the deep-sea hydrothermal vent tubewom Riftia pachyptila.</title>
        <authorList>
            <person name="Vetriani C."/>
            <person name="Giovannelli D."/>
        </authorList>
    </citation>
    <scope>NUCLEOTIDE SEQUENCE [LARGE SCALE GENOMIC DNA]</scope>
    <source>
        <strain evidence="2 3">1812E</strain>
    </source>
</reference>
<dbReference type="Proteomes" id="UP000075359">
    <property type="component" value="Unassembled WGS sequence"/>
</dbReference>
<evidence type="ECO:0000313" key="2">
    <source>
        <dbReference type="EMBL" id="KYJ85680.1"/>
    </source>
</evidence>
<keyword evidence="1" id="KW-0472">Membrane</keyword>
<gene>
    <name evidence="2" type="ORF">AS592_01205</name>
</gene>
<dbReference type="AlphaFoldDB" id="A0A151CDS7"/>
<keyword evidence="1" id="KW-0812">Transmembrane</keyword>
<comment type="caution">
    <text evidence="2">The sequence shown here is derived from an EMBL/GenBank/DDBJ whole genome shotgun (WGS) entry which is preliminary data.</text>
</comment>
<evidence type="ECO:0000256" key="1">
    <source>
        <dbReference type="SAM" id="Phobius"/>
    </source>
</evidence>
<organism evidence="2 3">
    <name type="scientific">Sulfurovum riftiae</name>
    <dbReference type="NCBI Taxonomy" id="1630136"/>
    <lineage>
        <taxon>Bacteria</taxon>
        <taxon>Pseudomonadati</taxon>
        <taxon>Campylobacterota</taxon>
        <taxon>Epsilonproteobacteria</taxon>
        <taxon>Campylobacterales</taxon>
        <taxon>Sulfurovaceae</taxon>
        <taxon>Sulfurovum</taxon>
    </lineage>
</organism>
<keyword evidence="1" id="KW-1133">Transmembrane helix</keyword>
<dbReference type="EMBL" id="LNKT01000071">
    <property type="protein sequence ID" value="KYJ85680.1"/>
    <property type="molecule type" value="Genomic_DNA"/>
</dbReference>